<dbReference type="InterPro" id="IPR056858">
    <property type="entry name" value="VSR_TRX"/>
</dbReference>
<comment type="subcellular location">
    <subcellularLocation>
        <location evidence="8">Endomembrane system</location>
        <topology evidence="8">Single-pass membrane protein</topology>
    </subcellularLocation>
    <subcellularLocation>
        <location evidence="1">Membrane</location>
        <topology evidence="1">Single-pass type I membrane protein</topology>
    </subcellularLocation>
</comment>
<evidence type="ECO:0000256" key="8">
    <source>
        <dbReference type="ARBA" id="ARBA00037847"/>
    </source>
</evidence>
<gene>
    <name evidence="13" type="ORF">SDRG_01496</name>
</gene>
<dbReference type="InParanoid" id="T0R3K5"/>
<evidence type="ECO:0000313" key="13">
    <source>
        <dbReference type="EMBL" id="EQC41531.1"/>
    </source>
</evidence>
<evidence type="ECO:0000256" key="5">
    <source>
        <dbReference type="ARBA" id="ARBA00022989"/>
    </source>
</evidence>
<name>T0R3K5_SAPDV</name>
<dbReference type="GO" id="GO:0012505">
    <property type="term" value="C:endomembrane system"/>
    <property type="evidence" value="ECO:0007669"/>
    <property type="project" value="UniProtKB-SubCell"/>
</dbReference>
<keyword evidence="3 10" id="KW-0732">Signal</keyword>
<dbReference type="Gene3D" id="3.50.30.30">
    <property type="match status" value="1"/>
</dbReference>
<feature type="chain" id="PRO_5004570260" evidence="10">
    <location>
        <begin position="20"/>
        <end position="698"/>
    </location>
</feature>
<dbReference type="PANTHER" id="PTHR22702:SF1">
    <property type="entry name" value="PROTEASE-ASSOCIATED DOMAIN-CONTAINING PROTEIN 1"/>
    <property type="match status" value="1"/>
</dbReference>
<keyword evidence="4" id="KW-0677">Repeat</keyword>
<feature type="domain" description="Vacuolar sorting receptor thioredoxin-like" evidence="12">
    <location>
        <begin position="216"/>
        <end position="360"/>
    </location>
</feature>
<sequence length="698" mass="74412">MQSVLKSLTAVLLARAATAELTIVTPHDALPDGVPYTLLPVAQRPLYRGKIVGPLVTPAAPNATAIELIPAIGNCPAFAFPTANSSTDKPSEDAMHRIALLPLTDLPDCKVVDRVRQAQAAGAIGAFLYDANQLNATVPFESMRPAADITIPAVFLGGLDAARLEQLASETPVVALLRWTTPHPETHVSFDVYFPSTARMDRGYSGYPTLLATFGDLVRFTPHFEMYRAGAWGCGNMSDSSLCAALCVDGACTYDPEDDATVGLDGKDVLAHDVLAFCAYEHSKPNASAFWDVTNRILTECTAGVDPATCRTRVLASFTPTIGAAIAACADNNATEFYNAELQHAYAAGVATYPLVTINDQPLYGVEDWACDEPISMTTCAPLSVLCRYLEYSNVTLPDGVCAPEYWQSRCLPPHAIDDCGVCNERDSAKWSRACRGCDNVVHSNKTLDVCGVCGGDGSFDICGECLPAKDSRRDTVCADCKGEPWGPATRDACGVCGGHGSFDACGLCFQADDPRRQNYGCQLEVDPDAVHLKLFIRGVGAGVFGQSAAVTTLASTLAAAAKTEATSVHIRSIETVDDALVVNIFLLPTASSPEGASENVVARLGAIDVSALVQDVYLHSEDASSRAVDVKVLSMEGGAKKARTVPKMWYVGALGGLVVSTALTTWLVQRRDRRLKSDMRQLFARYTPLVAMDEEDS</sequence>
<dbReference type="Pfam" id="PF25011">
    <property type="entry name" value="VSR_TRX"/>
    <property type="match status" value="1"/>
</dbReference>
<keyword evidence="5 9" id="KW-1133">Transmembrane helix</keyword>
<dbReference type="GeneID" id="19942223"/>
<dbReference type="OMA" id="TICADCK"/>
<evidence type="ECO:0000259" key="12">
    <source>
        <dbReference type="Pfam" id="PF25011"/>
    </source>
</evidence>
<evidence type="ECO:0000256" key="10">
    <source>
        <dbReference type="SAM" id="SignalP"/>
    </source>
</evidence>
<keyword evidence="6 9" id="KW-0472">Membrane</keyword>
<reference evidence="13 14" key="1">
    <citation type="submission" date="2012-04" db="EMBL/GenBank/DDBJ databases">
        <title>The Genome Sequence of Saprolegnia declina VS20.</title>
        <authorList>
            <consortium name="The Broad Institute Genome Sequencing Platform"/>
            <person name="Russ C."/>
            <person name="Nusbaum C."/>
            <person name="Tyler B."/>
            <person name="van West P."/>
            <person name="Dieguez-Uribeondo J."/>
            <person name="de Bruijn I."/>
            <person name="Tripathy S."/>
            <person name="Jiang R."/>
            <person name="Young S.K."/>
            <person name="Zeng Q."/>
            <person name="Gargeya S."/>
            <person name="Fitzgerald M."/>
            <person name="Haas B."/>
            <person name="Abouelleil A."/>
            <person name="Alvarado L."/>
            <person name="Arachchi H.M."/>
            <person name="Berlin A."/>
            <person name="Chapman S.B."/>
            <person name="Goldberg J."/>
            <person name="Griggs A."/>
            <person name="Gujja S."/>
            <person name="Hansen M."/>
            <person name="Howarth C."/>
            <person name="Imamovic A."/>
            <person name="Larimer J."/>
            <person name="McCowen C."/>
            <person name="Montmayeur A."/>
            <person name="Murphy C."/>
            <person name="Neiman D."/>
            <person name="Pearson M."/>
            <person name="Priest M."/>
            <person name="Roberts A."/>
            <person name="Saif S."/>
            <person name="Shea T."/>
            <person name="Sisk P."/>
            <person name="Sykes S."/>
            <person name="Wortman J."/>
            <person name="Nusbaum C."/>
            <person name="Birren B."/>
        </authorList>
    </citation>
    <scope>NUCLEOTIDE SEQUENCE [LARGE SCALE GENOMIC DNA]</scope>
    <source>
        <strain evidence="13 14">VS20</strain>
    </source>
</reference>
<keyword evidence="14" id="KW-1185">Reference proteome</keyword>
<evidence type="ECO:0000256" key="1">
    <source>
        <dbReference type="ARBA" id="ARBA00004479"/>
    </source>
</evidence>
<keyword evidence="2 9" id="KW-0812">Transmembrane</keyword>
<dbReference type="OrthoDB" id="165938at2759"/>
<dbReference type="EMBL" id="JH767134">
    <property type="protein sequence ID" value="EQC41531.1"/>
    <property type="molecule type" value="Genomic_DNA"/>
</dbReference>
<dbReference type="PANTHER" id="PTHR22702">
    <property type="entry name" value="PROTEASE-ASSOCIATED DOMAIN-CONTAINING PROTEIN"/>
    <property type="match status" value="1"/>
</dbReference>
<dbReference type="GO" id="GO:0016020">
    <property type="term" value="C:membrane"/>
    <property type="evidence" value="ECO:0007669"/>
    <property type="project" value="UniProtKB-SubCell"/>
</dbReference>
<feature type="transmembrane region" description="Helical" evidence="9">
    <location>
        <begin position="649"/>
        <end position="669"/>
    </location>
</feature>
<protein>
    <submittedName>
        <fullName evidence="13">Uncharacterized protein</fullName>
    </submittedName>
</protein>
<feature type="signal peptide" evidence="10">
    <location>
        <begin position="1"/>
        <end position="19"/>
    </location>
</feature>
<dbReference type="RefSeq" id="XP_008605245.1">
    <property type="nucleotide sequence ID" value="XM_008607023.1"/>
</dbReference>
<dbReference type="STRING" id="1156394.T0R3K5"/>
<evidence type="ECO:0000256" key="9">
    <source>
        <dbReference type="SAM" id="Phobius"/>
    </source>
</evidence>
<evidence type="ECO:0000256" key="7">
    <source>
        <dbReference type="ARBA" id="ARBA00023180"/>
    </source>
</evidence>
<evidence type="ECO:0000259" key="11">
    <source>
        <dbReference type="Pfam" id="PF02225"/>
    </source>
</evidence>
<dbReference type="Proteomes" id="UP000030762">
    <property type="component" value="Unassembled WGS sequence"/>
</dbReference>
<dbReference type="AlphaFoldDB" id="T0R3K5"/>
<dbReference type="eggNOG" id="ENOG502SGKT">
    <property type="taxonomic scope" value="Eukaryota"/>
</dbReference>
<proteinExistence type="predicted"/>
<dbReference type="InterPro" id="IPR003137">
    <property type="entry name" value="PA_domain"/>
</dbReference>
<evidence type="ECO:0000256" key="3">
    <source>
        <dbReference type="ARBA" id="ARBA00022729"/>
    </source>
</evidence>
<feature type="domain" description="PA" evidence="11">
    <location>
        <begin position="87"/>
        <end position="163"/>
    </location>
</feature>
<keyword evidence="7" id="KW-0325">Glycoprotein</keyword>
<evidence type="ECO:0000256" key="4">
    <source>
        <dbReference type="ARBA" id="ARBA00022737"/>
    </source>
</evidence>
<evidence type="ECO:0000313" key="14">
    <source>
        <dbReference type="Proteomes" id="UP000030762"/>
    </source>
</evidence>
<dbReference type="Pfam" id="PF02225">
    <property type="entry name" value="PA"/>
    <property type="match status" value="1"/>
</dbReference>
<organism evidence="13 14">
    <name type="scientific">Saprolegnia diclina (strain VS20)</name>
    <dbReference type="NCBI Taxonomy" id="1156394"/>
    <lineage>
        <taxon>Eukaryota</taxon>
        <taxon>Sar</taxon>
        <taxon>Stramenopiles</taxon>
        <taxon>Oomycota</taxon>
        <taxon>Saprolegniomycetes</taxon>
        <taxon>Saprolegniales</taxon>
        <taxon>Saprolegniaceae</taxon>
        <taxon>Saprolegnia</taxon>
    </lineage>
</organism>
<accession>T0R3K5</accession>
<evidence type="ECO:0000256" key="2">
    <source>
        <dbReference type="ARBA" id="ARBA00022692"/>
    </source>
</evidence>
<evidence type="ECO:0000256" key="6">
    <source>
        <dbReference type="ARBA" id="ARBA00023136"/>
    </source>
</evidence>
<dbReference type="VEuPathDB" id="FungiDB:SDRG_01496"/>